<dbReference type="FunFam" id="3.40.50.300:FF:000134">
    <property type="entry name" value="Iron-enterobactin ABC transporter ATP-binding protein"/>
    <property type="match status" value="1"/>
</dbReference>
<dbReference type="GO" id="GO:0006826">
    <property type="term" value="P:iron ion transport"/>
    <property type="evidence" value="ECO:0007669"/>
    <property type="project" value="UniProtKB-KW"/>
</dbReference>
<evidence type="ECO:0000256" key="6">
    <source>
        <dbReference type="ARBA" id="ARBA00022840"/>
    </source>
</evidence>
<dbReference type="SUPFAM" id="SSF52540">
    <property type="entry name" value="P-loop containing nucleoside triphosphate hydrolases"/>
    <property type="match status" value="1"/>
</dbReference>
<name>A0A9P2TA53_THEFU</name>
<protein>
    <submittedName>
        <fullName evidence="11">ABC-type cobalamin/Fe3+-siderophores transport system ATPase components</fullName>
    </submittedName>
</protein>
<keyword evidence="8" id="KW-0406">Ion transport</keyword>
<dbReference type="InterPro" id="IPR027417">
    <property type="entry name" value="P-loop_NTPase"/>
</dbReference>
<keyword evidence="4" id="KW-0410">Iron transport</keyword>
<dbReference type="GO" id="GO:0016887">
    <property type="term" value="F:ATP hydrolysis activity"/>
    <property type="evidence" value="ECO:0007669"/>
    <property type="project" value="InterPro"/>
</dbReference>
<proteinExistence type="predicted"/>
<dbReference type="InterPro" id="IPR003439">
    <property type="entry name" value="ABC_transporter-like_ATP-bd"/>
</dbReference>
<dbReference type="Pfam" id="PF00005">
    <property type="entry name" value="ABC_tran"/>
    <property type="match status" value="1"/>
</dbReference>
<dbReference type="PANTHER" id="PTHR42771:SF2">
    <property type="entry name" value="IRON(3+)-HYDROXAMATE IMPORT ATP-BINDING PROTEIN FHUC"/>
    <property type="match status" value="1"/>
</dbReference>
<accession>A0A9P2TA53</accession>
<evidence type="ECO:0000256" key="2">
    <source>
        <dbReference type="ARBA" id="ARBA00022448"/>
    </source>
</evidence>
<dbReference type="EMBL" id="AOSG01000038">
    <property type="protein sequence ID" value="EOR71377.1"/>
    <property type="molecule type" value="Genomic_DNA"/>
</dbReference>
<reference evidence="11 12" key="1">
    <citation type="journal article" date="2013" name="Genome Announc.">
        <title>Draft Genome Sequence of the Lignocellulose Decomposer Thermobifida fusca Strain TM51.</title>
        <authorList>
            <person name="Toth A."/>
            <person name="Barna T."/>
            <person name="Nagy I."/>
            <person name="Horvath B."/>
            <person name="Nagy I."/>
            <person name="Tancsics A."/>
            <person name="Kriszt B."/>
            <person name="Baka E."/>
            <person name="Fekete C."/>
            <person name="Kukolya J."/>
        </authorList>
    </citation>
    <scope>NUCLEOTIDE SEQUENCE [LARGE SCALE GENOMIC DNA]</scope>
    <source>
        <strain evidence="11 12">TM51</strain>
    </source>
</reference>
<dbReference type="GO" id="GO:0005886">
    <property type="term" value="C:plasma membrane"/>
    <property type="evidence" value="ECO:0007669"/>
    <property type="project" value="UniProtKB-SubCell"/>
</dbReference>
<comment type="caution">
    <text evidence="11">The sequence shown here is derived from an EMBL/GenBank/DDBJ whole genome shotgun (WGS) entry which is preliminary data.</text>
</comment>
<dbReference type="RefSeq" id="WP_016188674.1">
    <property type="nucleotide sequence ID" value="NZ_AOSG01000038.1"/>
</dbReference>
<dbReference type="PROSITE" id="PS50893">
    <property type="entry name" value="ABC_TRANSPORTER_2"/>
    <property type="match status" value="1"/>
</dbReference>
<evidence type="ECO:0000256" key="1">
    <source>
        <dbReference type="ARBA" id="ARBA00004202"/>
    </source>
</evidence>
<evidence type="ECO:0000256" key="3">
    <source>
        <dbReference type="ARBA" id="ARBA00022475"/>
    </source>
</evidence>
<keyword evidence="3" id="KW-1003">Cell membrane</keyword>
<dbReference type="InterPro" id="IPR051535">
    <property type="entry name" value="Siderophore_ABC-ATPase"/>
</dbReference>
<dbReference type="SMART" id="SM00382">
    <property type="entry name" value="AAA"/>
    <property type="match status" value="1"/>
</dbReference>
<comment type="subcellular location">
    <subcellularLocation>
        <location evidence="1">Cell membrane</location>
        <topology evidence="1">Peripheral membrane protein</topology>
    </subcellularLocation>
</comment>
<dbReference type="InterPro" id="IPR017871">
    <property type="entry name" value="ABC_transporter-like_CS"/>
</dbReference>
<dbReference type="GO" id="GO:0005524">
    <property type="term" value="F:ATP binding"/>
    <property type="evidence" value="ECO:0007669"/>
    <property type="project" value="UniProtKB-KW"/>
</dbReference>
<keyword evidence="12" id="KW-1185">Reference proteome</keyword>
<keyword evidence="5" id="KW-0547">Nucleotide-binding</keyword>
<dbReference type="PANTHER" id="PTHR42771">
    <property type="entry name" value="IRON(3+)-HYDROXAMATE IMPORT ATP-BINDING PROTEIN FHUC"/>
    <property type="match status" value="1"/>
</dbReference>
<keyword evidence="6" id="KW-0067">ATP-binding</keyword>
<evidence type="ECO:0000256" key="4">
    <source>
        <dbReference type="ARBA" id="ARBA00022496"/>
    </source>
</evidence>
<evidence type="ECO:0000256" key="9">
    <source>
        <dbReference type="ARBA" id="ARBA00023136"/>
    </source>
</evidence>
<dbReference type="InterPro" id="IPR003593">
    <property type="entry name" value="AAA+_ATPase"/>
</dbReference>
<dbReference type="PROSITE" id="PS00211">
    <property type="entry name" value="ABC_TRANSPORTER_1"/>
    <property type="match status" value="1"/>
</dbReference>
<evidence type="ECO:0000256" key="8">
    <source>
        <dbReference type="ARBA" id="ARBA00023065"/>
    </source>
</evidence>
<evidence type="ECO:0000259" key="10">
    <source>
        <dbReference type="PROSITE" id="PS50893"/>
    </source>
</evidence>
<feature type="domain" description="ABC transporter" evidence="10">
    <location>
        <begin position="23"/>
        <end position="258"/>
    </location>
</feature>
<organism evidence="11 12">
    <name type="scientific">Thermobifida fusca TM51</name>
    <dbReference type="NCBI Taxonomy" id="1169414"/>
    <lineage>
        <taxon>Bacteria</taxon>
        <taxon>Bacillati</taxon>
        <taxon>Actinomycetota</taxon>
        <taxon>Actinomycetes</taxon>
        <taxon>Streptosporangiales</taxon>
        <taxon>Nocardiopsidaceae</taxon>
        <taxon>Thermobifida</taxon>
    </lineage>
</organism>
<gene>
    <name evidence="11" type="ORF">TM51_07821</name>
</gene>
<sequence>MNQTATNEEPSPAAEQDFPRRGLRAEHLTLGYGTALVVRDLTVDIAEGEFVAIVGPNGCGKSTLLKALGRVLRPLSGRVLLHGRDIRKQRSKDVARQLALLPQNPAVPEGITVRSLAARGRYPYHTLLRQWSPDDEAAIDQALELTGLAAHANSLVETLSGGQRQRAWVAMILAQNTGTILLDEPTTFLDIAHQYDLLELFADLNRQGRTVVAVLHDLAQAARFASRLIVVNAGRIVADGTPSDVLTADLVHQVFGLACDVIADPRTHTPLIIPHERHPDLCRQPAQIRSDRAAVDAAR</sequence>
<dbReference type="Proteomes" id="UP000014184">
    <property type="component" value="Unassembled WGS sequence"/>
</dbReference>
<keyword evidence="9" id="KW-0472">Membrane</keyword>
<dbReference type="CDD" id="cd03214">
    <property type="entry name" value="ABC_Iron-Siderophores_B12_Hemin"/>
    <property type="match status" value="1"/>
</dbReference>
<evidence type="ECO:0000256" key="5">
    <source>
        <dbReference type="ARBA" id="ARBA00022741"/>
    </source>
</evidence>
<evidence type="ECO:0000256" key="7">
    <source>
        <dbReference type="ARBA" id="ARBA00023004"/>
    </source>
</evidence>
<dbReference type="Gene3D" id="3.40.50.300">
    <property type="entry name" value="P-loop containing nucleotide triphosphate hydrolases"/>
    <property type="match status" value="1"/>
</dbReference>
<dbReference type="AlphaFoldDB" id="A0A9P2TA53"/>
<keyword evidence="7" id="KW-0408">Iron</keyword>
<evidence type="ECO:0000313" key="11">
    <source>
        <dbReference type="EMBL" id="EOR71377.1"/>
    </source>
</evidence>
<keyword evidence="2" id="KW-0813">Transport</keyword>
<evidence type="ECO:0000313" key="12">
    <source>
        <dbReference type="Proteomes" id="UP000014184"/>
    </source>
</evidence>